<gene>
    <name evidence="2" type="ORF">MHIP_18460</name>
</gene>
<accession>A0A7I9ZKK1</accession>
<sequence>MRGVRARKPPLRVSGVLMRILTGAAAAVAALALPSVAAADPPALPNVNAMAPVNPMDFAANEGAWYSFGVPGGVTCVMDRQTGSYGCSGPLPAAPGGANLVTGWVGGSPGFSNSDRPMYGAVDNPRPLPPGTRMSFRTLSCGTDGVVTSCLNTVDQSGFVLSPAGSFTF</sequence>
<dbReference type="Proteomes" id="UP000465304">
    <property type="component" value="Unassembled WGS sequence"/>
</dbReference>
<dbReference type="EMBL" id="BLLB01000002">
    <property type="protein sequence ID" value="GFH01363.1"/>
    <property type="molecule type" value="Genomic_DNA"/>
</dbReference>
<proteinExistence type="predicted"/>
<dbReference type="AlphaFoldDB" id="A0A7I9ZKK1"/>
<organism evidence="2 3">
    <name type="scientific">Mycolicibacterium hippocampi</name>
    <dbReference type="NCBI Taxonomy" id="659824"/>
    <lineage>
        <taxon>Bacteria</taxon>
        <taxon>Bacillati</taxon>
        <taxon>Actinomycetota</taxon>
        <taxon>Actinomycetes</taxon>
        <taxon>Mycobacteriales</taxon>
        <taxon>Mycobacteriaceae</taxon>
        <taxon>Mycolicibacterium</taxon>
    </lineage>
</organism>
<feature type="signal peptide" evidence="1">
    <location>
        <begin position="1"/>
        <end position="39"/>
    </location>
</feature>
<name>A0A7I9ZKK1_9MYCO</name>
<evidence type="ECO:0008006" key="4">
    <source>
        <dbReference type="Google" id="ProtNLM"/>
    </source>
</evidence>
<feature type="chain" id="PRO_5029832951" description="Secreted protein" evidence="1">
    <location>
        <begin position="40"/>
        <end position="169"/>
    </location>
</feature>
<evidence type="ECO:0000313" key="3">
    <source>
        <dbReference type="Proteomes" id="UP000465304"/>
    </source>
</evidence>
<comment type="caution">
    <text evidence="2">The sequence shown here is derived from an EMBL/GenBank/DDBJ whole genome shotgun (WGS) entry which is preliminary data.</text>
</comment>
<protein>
    <recommendedName>
        <fullName evidence="4">Secreted protein</fullName>
    </recommendedName>
</protein>
<keyword evidence="3" id="KW-1185">Reference proteome</keyword>
<evidence type="ECO:0000256" key="1">
    <source>
        <dbReference type="SAM" id="SignalP"/>
    </source>
</evidence>
<reference evidence="2 3" key="1">
    <citation type="journal article" date="2019" name="Emerg. Microbes Infect.">
        <title>Comprehensive subspecies identification of 175 nontuberculous mycobacteria species based on 7547 genomic profiles.</title>
        <authorList>
            <person name="Matsumoto Y."/>
            <person name="Kinjo T."/>
            <person name="Motooka D."/>
            <person name="Nabeya D."/>
            <person name="Jung N."/>
            <person name="Uechi K."/>
            <person name="Horii T."/>
            <person name="Iida T."/>
            <person name="Fujita J."/>
            <person name="Nakamura S."/>
        </authorList>
    </citation>
    <scope>NUCLEOTIDE SEQUENCE [LARGE SCALE GENOMIC DNA]</scope>
    <source>
        <strain evidence="2 3">JCM 30996</strain>
    </source>
</reference>
<evidence type="ECO:0000313" key="2">
    <source>
        <dbReference type="EMBL" id="GFH01363.1"/>
    </source>
</evidence>
<keyword evidence="1" id="KW-0732">Signal</keyword>